<feature type="compositionally biased region" description="Low complexity" evidence="1">
    <location>
        <begin position="47"/>
        <end position="60"/>
    </location>
</feature>
<reference evidence="2" key="2">
    <citation type="submission" date="2021-09" db="EMBL/GenBank/DDBJ databases">
        <authorList>
            <person name="Jia N."/>
            <person name="Wang J."/>
            <person name="Shi W."/>
            <person name="Du L."/>
            <person name="Sun Y."/>
            <person name="Zhan W."/>
            <person name="Jiang J."/>
            <person name="Wang Q."/>
            <person name="Zhang B."/>
            <person name="Ji P."/>
            <person name="Sakyi L.B."/>
            <person name="Cui X."/>
            <person name="Yuan T."/>
            <person name="Jiang B."/>
            <person name="Yang W."/>
            <person name="Lam T.T.-Y."/>
            <person name="Chang Q."/>
            <person name="Ding S."/>
            <person name="Wang X."/>
            <person name="Zhu J."/>
            <person name="Ruan X."/>
            <person name="Zhao L."/>
            <person name="Wei J."/>
            <person name="Que T."/>
            <person name="Du C."/>
            <person name="Cheng J."/>
            <person name="Dai P."/>
            <person name="Han X."/>
            <person name="Huang E."/>
            <person name="Gao Y."/>
            <person name="Liu J."/>
            <person name="Shao H."/>
            <person name="Ye R."/>
            <person name="Li L."/>
            <person name="Wei W."/>
            <person name="Wang X."/>
            <person name="Wang C."/>
            <person name="Huo Q."/>
            <person name="Li W."/>
            <person name="Guo W."/>
            <person name="Chen H."/>
            <person name="Chen S."/>
            <person name="Zhou L."/>
            <person name="Zhou L."/>
            <person name="Ni X."/>
            <person name="Tian J."/>
            <person name="Zhou Y."/>
            <person name="Sheng Y."/>
            <person name="Liu T."/>
            <person name="Pan Y."/>
            <person name="Xia L."/>
            <person name="Li J."/>
            <person name="Zhao F."/>
            <person name="Cao W."/>
        </authorList>
    </citation>
    <scope>NUCLEOTIDE SEQUENCE</scope>
    <source>
        <strain evidence="2">Rmic-2018</strain>
        <tissue evidence="2">Larvae</tissue>
    </source>
</reference>
<accession>A0A9J6DC18</accession>
<evidence type="ECO:0000256" key="1">
    <source>
        <dbReference type="SAM" id="MobiDB-lite"/>
    </source>
</evidence>
<keyword evidence="3" id="KW-1185">Reference proteome</keyword>
<gene>
    <name evidence="2" type="ORF">HPB51_020999</name>
</gene>
<dbReference type="AlphaFoldDB" id="A0A9J6DC18"/>
<sequence>MAGVQPHPTNESRPPRRRRRFTFARLMPRGSSQRGKRPAGMLCRNLARPPRSAPDAAAAAYEKRGSLRSLSRPGPAERDISATTRFLADRVAQSAFPPDRSRDCREEKAIYYAGRSNESAARSSLRLPIFTDARHHSGLAMTAQCVTSRGTPADIVDVSERAHAPVHALAPSTHETFIRRLVATLQRLAGNAPVTSAIWRQRPLECHFEGQTRVFRQERRRTLPLLRGEFTAEKCHLAFSVSLLQR</sequence>
<name>A0A9J6DC18_RHIMP</name>
<feature type="region of interest" description="Disordered" evidence="1">
    <location>
        <begin position="1"/>
        <end position="77"/>
    </location>
</feature>
<dbReference type="EMBL" id="JABSTU010000010">
    <property type="protein sequence ID" value="KAH8019677.1"/>
    <property type="molecule type" value="Genomic_DNA"/>
</dbReference>
<reference evidence="2" key="1">
    <citation type="journal article" date="2020" name="Cell">
        <title>Large-Scale Comparative Analyses of Tick Genomes Elucidate Their Genetic Diversity and Vector Capacities.</title>
        <authorList>
            <consortium name="Tick Genome and Microbiome Consortium (TIGMIC)"/>
            <person name="Jia N."/>
            <person name="Wang J."/>
            <person name="Shi W."/>
            <person name="Du L."/>
            <person name="Sun Y."/>
            <person name="Zhan W."/>
            <person name="Jiang J.F."/>
            <person name="Wang Q."/>
            <person name="Zhang B."/>
            <person name="Ji P."/>
            <person name="Bell-Sakyi L."/>
            <person name="Cui X.M."/>
            <person name="Yuan T.T."/>
            <person name="Jiang B.G."/>
            <person name="Yang W.F."/>
            <person name="Lam T.T."/>
            <person name="Chang Q.C."/>
            <person name="Ding S.J."/>
            <person name="Wang X.J."/>
            <person name="Zhu J.G."/>
            <person name="Ruan X.D."/>
            <person name="Zhao L."/>
            <person name="Wei J.T."/>
            <person name="Ye R.Z."/>
            <person name="Que T.C."/>
            <person name="Du C.H."/>
            <person name="Zhou Y.H."/>
            <person name="Cheng J.X."/>
            <person name="Dai P.F."/>
            <person name="Guo W.B."/>
            <person name="Han X.H."/>
            <person name="Huang E.J."/>
            <person name="Li L.F."/>
            <person name="Wei W."/>
            <person name="Gao Y.C."/>
            <person name="Liu J.Z."/>
            <person name="Shao H.Z."/>
            <person name="Wang X."/>
            <person name="Wang C.C."/>
            <person name="Yang T.C."/>
            <person name="Huo Q.B."/>
            <person name="Li W."/>
            <person name="Chen H.Y."/>
            <person name="Chen S.E."/>
            <person name="Zhou L.G."/>
            <person name="Ni X.B."/>
            <person name="Tian J.H."/>
            <person name="Sheng Y."/>
            <person name="Liu T."/>
            <person name="Pan Y.S."/>
            <person name="Xia L.Y."/>
            <person name="Li J."/>
            <person name="Zhao F."/>
            <person name="Cao W.C."/>
        </authorList>
    </citation>
    <scope>NUCLEOTIDE SEQUENCE</scope>
    <source>
        <strain evidence="2">Rmic-2018</strain>
    </source>
</reference>
<evidence type="ECO:0000313" key="2">
    <source>
        <dbReference type="EMBL" id="KAH8019677.1"/>
    </source>
</evidence>
<dbReference type="Proteomes" id="UP000821866">
    <property type="component" value="Chromosome 8"/>
</dbReference>
<organism evidence="2 3">
    <name type="scientific">Rhipicephalus microplus</name>
    <name type="common">Cattle tick</name>
    <name type="synonym">Boophilus microplus</name>
    <dbReference type="NCBI Taxonomy" id="6941"/>
    <lineage>
        <taxon>Eukaryota</taxon>
        <taxon>Metazoa</taxon>
        <taxon>Ecdysozoa</taxon>
        <taxon>Arthropoda</taxon>
        <taxon>Chelicerata</taxon>
        <taxon>Arachnida</taxon>
        <taxon>Acari</taxon>
        <taxon>Parasitiformes</taxon>
        <taxon>Ixodida</taxon>
        <taxon>Ixodoidea</taxon>
        <taxon>Ixodidae</taxon>
        <taxon>Rhipicephalinae</taxon>
        <taxon>Rhipicephalus</taxon>
        <taxon>Boophilus</taxon>
    </lineage>
</organism>
<evidence type="ECO:0000313" key="3">
    <source>
        <dbReference type="Proteomes" id="UP000821866"/>
    </source>
</evidence>
<comment type="caution">
    <text evidence="2">The sequence shown here is derived from an EMBL/GenBank/DDBJ whole genome shotgun (WGS) entry which is preliminary data.</text>
</comment>
<protein>
    <submittedName>
        <fullName evidence="2">Uncharacterized protein</fullName>
    </submittedName>
</protein>
<proteinExistence type="predicted"/>